<sequence length="113" mass="12334">LFLLSLLSTACSVDDECFFSCSEPDSHGDPIVGFQKFVFSCDRIKTNSEIAMVSADSKHRLGDVLYDQANQACDQAVTNGNGMNGHDLLHRTIVTSPIKDFMSNGEGRRSVSD</sequence>
<feature type="non-terminal residue" evidence="1">
    <location>
        <position position="113"/>
    </location>
</feature>
<dbReference type="AlphaFoldDB" id="A0A0H5QEX9"/>
<reference evidence="1" key="1">
    <citation type="submission" date="2015-04" db="EMBL/GenBank/DDBJ databases">
        <title>The genome sequence of the plant pathogenic Rhizarian Plasmodiophora brassicae reveals insights in its biotrophic life cycle and the origin of chitin synthesis.</title>
        <authorList>
            <person name="Schwelm A."/>
            <person name="Fogelqvist J."/>
            <person name="Knaust A."/>
            <person name="Julke S."/>
            <person name="Lilja T."/>
            <person name="Dhandapani V."/>
            <person name="Bonilla-Rosso G."/>
            <person name="Karlsson M."/>
            <person name="Shevchenko A."/>
            <person name="Choi S.R."/>
            <person name="Kim H.G."/>
            <person name="Park J.Y."/>
            <person name="Lim Y.P."/>
            <person name="Ludwig-Muller J."/>
            <person name="Dixelius C."/>
        </authorList>
    </citation>
    <scope>NUCLEOTIDE SEQUENCE</scope>
    <source>
        <tissue evidence="1">Potato root galls</tissue>
    </source>
</reference>
<evidence type="ECO:0000313" key="1">
    <source>
        <dbReference type="EMBL" id="CRZ00603.1"/>
    </source>
</evidence>
<feature type="non-terminal residue" evidence="1">
    <location>
        <position position="1"/>
    </location>
</feature>
<dbReference type="EMBL" id="HACM01000161">
    <property type="protein sequence ID" value="CRZ00603.1"/>
    <property type="molecule type" value="Transcribed_RNA"/>
</dbReference>
<protein>
    <submittedName>
        <fullName evidence="1">Uncharacterized protein</fullName>
    </submittedName>
</protein>
<organism evidence="1">
    <name type="scientific">Spongospora subterranea</name>
    <dbReference type="NCBI Taxonomy" id="70186"/>
    <lineage>
        <taxon>Eukaryota</taxon>
        <taxon>Sar</taxon>
        <taxon>Rhizaria</taxon>
        <taxon>Endomyxa</taxon>
        <taxon>Phytomyxea</taxon>
        <taxon>Plasmodiophorida</taxon>
        <taxon>Plasmodiophoridae</taxon>
        <taxon>Spongospora</taxon>
    </lineage>
</organism>
<proteinExistence type="predicted"/>
<name>A0A0H5QEX9_9EUKA</name>
<accession>A0A0H5QEX9</accession>